<dbReference type="InterPro" id="IPR002859">
    <property type="entry name" value="PKD/REJ-like"/>
</dbReference>
<feature type="domain" description="PKD/REJ-like" evidence="1">
    <location>
        <begin position="28"/>
        <end position="158"/>
    </location>
</feature>
<accession>A0A1B6FQQ0</accession>
<evidence type="ECO:0000313" key="2">
    <source>
        <dbReference type="EMBL" id="JAS52537.1"/>
    </source>
</evidence>
<feature type="non-terminal residue" evidence="2">
    <location>
        <position position="159"/>
    </location>
</feature>
<sequence>VSIVWTCENLDNPEISETFCKPKHLTPHQQYHIPSHALIYGVKYKFTLEVRTEIYNDSKDCLNPVSPTFASVIIEVASENEKAPYDISITCVENCGRKVLPNTILFLKARIKGGLTQDDQIVWTYAKEGGEDESTDQIKEQELPQSMLIIKENSLHSGV</sequence>
<reference evidence="2" key="1">
    <citation type="submission" date="2015-11" db="EMBL/GenBank/DDBJ databases">
        <title>De novo transcriptome assembly of four potential Pierce s Disease insect vectors from Arizona vineyards.</title>
        <authorList>
            <person name="Tassone E.E."/>
        </authorList>
    </citation>
    <scope>NUCLEOTIDE SEQUENCE</scope>
</reference>
<dbReference type="Pfam" id="PF02010">
    <property type="entry name" value="REJ"/>
    <property type="match status" value="1"/>
</dbReference>
<name>A0A1B6FQQ0_9HEMI</name>
<gene>
    <name evidence="2" type="ORF">g.4942</name>
</gene>
<dbReference type="AlphaFoldDB" id="A0A1B6FQQ0"/>
<feature type="non-terminal residue" evidence="2">
    <location>
        <position position="1"/>
    </location>
</feature>
<evidence type="ECO:0000259" key="1">
    <source>
        <dbReference type="Pfam" id="PF02010"/>
    </source>
</evidence>
<proteinExistence type="predicted"/>
<organism evidence="2">
    <name type="scientific">Cuerna arida</name>
    <dbReference type="NCBI Taxonomy" id="1464854"/>
    <lineage>
        <taxon>Eukaryota</taxon>
        <taxon>Metazoa</taxon>
        <taxon>Ecdysozoa</taxon>
        <taxon>Arthropoda</taxon>
        <taxon>Hexapoda</taxon>
        <taxon>Insecta</taxon>
        <taxon>Pterygota</taxon>
        <taxon>Neoptera</taxon>
        <taxon>Paraneoptera</taxon>
        <taxon>Hemiptera</taxon>
        <taxon>Auchenorrhyncha</taxon>
        <taxon>Membracoidea</taxon>
        <taxon>Cicadellidae</taxon>
        <taxon>Cicadellinae</taxon>
        <taxon>Proconiini</taxon>
        <taxon>Cuerna</taxon>
    </lineage>
</organism>
<protein>
    <recommendedName>
        <fullName evidence="1">PKD/REJ-like domain-containing protein</fullName>
    </recommendedName>
</protein>
<dbReference type="EMBL" id="GECZ01017232">
    <property type="protein sequence ID" value="JAS52537.1"/>
    <property type="molecule type" value="Transcribed_RNA"/>
</dbReference>